<keyword evidence="1" id="KW-0560">Oxidoreductase</keyword>
<feature type="domain" description="FAD dependent oxidoreductase" evidence="2">
    <location>
        <begin position="38"/>
        <end position="384"/>
    </location>
</feature>
<sequence>MKLLHANDRAGEYPASWYAASAQPLPPFDPLDGDTQADVCVIGGGFTGLSAALHLAQSGVDVVLLEAHRAGFGASGRNGGQVGSGMRKDQDEMERLFGREDALKFWQIAEGAKALVKSLIAEHGINAAWRDGIAHADWSAKGAAETQDYARWLQDRYEYLQAEPLDRDQIRALIPSQAYHGGMVDWGAGHIHPLRFALGLAQAAQAAGARIYERSQVTAITGSTVRTATGTVAARHIVLATNGYHDGLEPRVARRVLPINNFIVATEPLGERAATVLTKDVAVGDSKFVVNYWRLSEDKRLLFGGGESYGDRFPADLTAIARKPMLEVYPHLRDVKIDYAWGGTLAITPTRLPDFSRHGALWSAAGYSGHGVALATYAGRMMAEAIRGEASEFDLMGKLRPPAFPGMGALRRPILNLAMRWFALRDRLGF</sequence>
<evidence type="ECO:0000313" key="3">
    <source>
        <dbReference type="EMBL" id="KMW60803.1"/>
    </source>
</evidence>
<dbReference type="Gene3D" id="3.50.50.60">
    <property type="entry name" value="FAD/NAD(P)-binding domain"/>
    <property type="match status" value="1"/>
</dbReference>
<name>A0A0J9H5D9_9RHOB</name>
<comment type="caution">
    <text evidence="3">The sequence shown here is derived from an EMBL/GenBank/DDBJ whole genome shotgun (WGS) entry which is preliminary data.</text>
</comment>
<dbReference type="Gene3D" id="3.30.9.10">
    <property type="entry name" value="D-Amino Acid Oxidase, subunit A, domain 2"/>
    <property type="match status" value="1"/>
</dbReference>
<organism evidence="3 4">
    <name type="scientific">Candidatus Rhodobacter oscarellae</name>
    <dbReference type="NCBI Taxonomy" id="1675527"/>
    <lineage>
        <taxon>Bacteria</taxon>
        <taxon>Pseudomonadati</taxon>
        <taxon>Pseudomonadota</taxon>
        <taxon>Alphaproteobacteria</taxon>
        <taxon>Rhodobacterales</taxon>
        <taxon>Rhodobacter group</taxon>
        <taxon>Rhodobacter</taxon>
    </lineage>
</organism>
<proteinExistence type="predicted"/>
<keyword evidence="4" id="KW-1185">Reference proteome</keyword>
<evidence type="ECO:0000259" key="2">
    <source>
        <dbReference type="Pfam" id="PF01266"/>
    </source>
</evidence>
<dbReference type="PATRIC" id="fig|1675527.3.peg.1030"/>
<dbReference type="Pfam" id="PF01266">
    <property type="entry name" value="DAO"/>
    <property type="match status" value="1"/>
</dbReference>
<dbReference type="Proteomes" id="UP000037178">
    <property type="component" value="Unassembled WGS sequence"/>
</dbReference>
<dbReference type="InterPro" id="IPR036188">
    <property type="entry name" value="FAD/NAD-bd_sf"/>
</dbReference>
<dbReference type="AlphaFoldDB" id="A0A0J9H5D9"/>
<protein>
    <submittedName>
        <fullName evidence="3">Oxidoreductase</fullName>
    </submittedName>
</protein>
<dbReference type="GO" id="GO:0016491">
    <property type="term" value="F:oxidoreductase activity"/>
    <property type="evidence" value="ECO:0007669"/>
    <property type="project" value="UniProtKB-KW"/>
</dbReference>
<dbReference type="SUPFAM" id="SSF51905">
    <property type="entry name" value="FAD/NAD(P)-binding domain"/>
    <property type="match status" value="1"/>
</dbReference>
<dbReference type="PANTHER" id="PTHR13847">
    <property type="entry name" value="SARCOSINE DEHYDROGENASE-RELATED"/>
    <property type="match status" value="1"/>
</dbReference>
<dbReference type="GO" id="GO:0005737">
    <property type="term" value="C:cytoplasm"/>
    <property type="evidence" value="ECO:0007669"/>
    <property type="project" value="TreeGrafter"/>
</dbReference>
<dbReference type="RefSeq" id="WP_049641840.1">
    <property type="nucleotide sequence ID" value="NZ_LFTY01000001.1"/>
</dbReference>
<reference evidence="3 4" key="1">
    <citation type="submission" date="2015-06" db="EMBL/GenBank/DDBJ databases">
        <title>Draft genome sequence of an Alphaproteobacteria species associated to the Mediterranean sponge Oscarella lobularis.</title>
        <authorList>
            <person name="Jourda C."/>
            <person name="Santini S."/>
            <person name="Claverie J.-M."/>
        </authorList>
    </citation>
    <scope>NUCLEOTIDE SEQUENCE [LARGE SCALE GENOMIC DNA]</scope>
    <source>
        <strain evidence="3">IGS</strain>
    </source>
</reference>
<dbReference type="InterPro" id="IPR006076">
    <property type="entry name" value="FAD-dep_OxRdtase"/>
</dbReference>
<dbReference type="STRING" id="1675527.AIOL_000968"/>
<dbReference type="OrthoDB" id="9806601at2"/>
<dbReference type="EMBL" id="LFTY01000001">
    <property type="protein sequence ID" value="KMW60803.1"/>
    <property type="molecule type" value="Genomic_DNA"/>
</dbReference>
<dbReference type="PANTHER" id="PTHR13847:SF281">
    <property type="entry name" value="FAD DEPENDENT OXIDOREDUCTASE DOMAIN-CONTAINING PROTEIN"/>
    <property type="match status" value="1"/>
</dbReference>
<gene>
    <name evidence="3" type="ORF">AIOL_000968</name>
</gene>
<evidence type="ECO:0000313" key="4">
    <source>
        <dbReference type="Proteomes" id="UP000037178"/>
    </source>
</evidence>
<evidence type="ECO:0000256" key="1">
    <source>
        <dbReference type="ARBA" id="ARBA00023002"/>
    </source>
</evidence>
<accession>A0A0J9H5D9</accession>